<dbReference type="Pfam" id="PF04306">
    <property type="entry name" value="DUF456"/>
    <property type="match status" value="1"/>
</dbReference>
<keyword evidence="1" id="KW-0812">Transmembrane</keyword>
<proteinExistence type="predicted"/>
<dbReference type="PANTHER" id="PTHR39165:SF1">
    <property type="entry name" value="DUF456 DOMAIN-CONTAINING PROTEIN"/>
    <property type="match status" value="1"/>
</dbReference>
<keyword evidence="3" id="KW-1185">Reference proteome</keyword>
<feature type="transmembrane region" description="Helical" evidence="1">
    <location>
        <begin position="88"/>
        <end position="117"/>
    </location>
</feature>
<gene>
    <name evidence="2" type="ORF">LDX50_24140</name>
</gene>
<evidence type="ECO:0000256" key="1">
    <source>
        <dbReference type="SAM" id="Phobius"/>
    </source>
</evidence>
<organism evidence="2 3">
    <name type="scientific">Fulvivirga sedimenti</name>
    <dbReference type="NCBI Taxonomy" id="2879465"/>
    <lineage>
        <taxon>Bacteria</taxon>
        <taxon>Pseudomonadati</taxon>
        <taxon>Bacteroidota</taxon>
        <taxon>Cytophagia</taxon>
        <taxon>Cytophagales</taxon>
        <taxon>Fulvivirgaceae</taxon>
        <taxon>Fulvivirga</taxon>
    </lineage>
</organism>
<dbReference type="EMBL" id="JAIXNE010000005">
    <property type="protein sequence ID" value="MCA6077986.1"/>
    <property type="molecule type" value="Genomic_DNA"/>
</dbReference>
<name>A0A9X1L2B4_9BACT</name>
<feature type="transmembrane region" description="Helical" evidence="1">
    <location>
        <begin position="129"/>
        <end position="154"/>
    </location>
</feature>
<feature type="transmembrane region" description="Helical" evidence="1">
    <location>
        <begin position="6"/>
        <end position="38"/>
    </location>
</feature>
<dbReference type="PANTHER" id="PTHR39165">
    <property type="entry name" value="IG HYPOTHETICAL 17883"/>
    <property type="match status" value="1"/>
</dbReference>
<dbReference type="Proteomes" id="UP001139409">
    <property type="component" value="Unassembled WGS sequence"/>
</dbReference>
<comment type="caution">
    <text evidence="2">The sequence shown here is derived from an EMBL/GenBank/DDBJ whole genome shotgun (WGS) entry which is preliminary data.</text>
</comment>
<dbReference type="AlphaFoldDB" id="A0A9X1L2B4"/>
<reference evidence="2" key="1">
    <citation type="submission" date="2021-09" db="EMBL/GenBank/DDBJ databases">
        <title>Fulvivirga sp. isolated from coastal sediment.</title>
        <authorList>
            <person name="Yu H."/>
        </authorList>
    </citation>
    <scope>NUCLEOTIDE SEQUENCE</scope>
    <source>
        <strain evidence="2">1062</strain>
    </source>
</reference>
<protein>
    <submittedName>
        <fullName evidence="2">DUF456 domain-containing protein</fullName>
    </submittedName>
</protein>
<dbReference type="RefSeq" id="WP_225698848.1">
    <property type="nucleotide sequence ID" value="NZ_JAIXNE010000005.1"/>
</dbReference>
<sequence length="158" mass="17000">MDVFLMILSGIFLLIGLIGCLLPVLPGTPLSYVGLLILQLMQEPPFSTRFMVIWALITLAVALLDYWIPAYGTKKFGGTKYGIYGTLVGLFVGLIFFPPFGIIIGPLLGALIGEFLAGSDQKKAVKAAFGSFLGFLAGTFIKLAASAVMIYFYFTAVL</sequence>
<dbReference type="InterPro" id="IPR007403">
    <property type="entry name" value="DUF456"/>
</dbReference>
<accession>A0A9X1L2B4</accession>
<keyword evidence="1" id="KW-1133">Transmembrane helix</keyword>
<feature type="transmembrane region" description="Helical" evidence="1">
    <location>
        <begin position="50"/>
        <end position="68"/>
    </location>
</feature>
<evidence type="ECO:0000313" key="3">
    <source>
        <dbReference type="Proteomes" id="UP001139409"/>
    </source>
</evidence>
<evidence type="ECO:0000313" key="2">
    <source>
        <dbReference type="EMBL" id="MCA6077986.1"/>
    </source>
</evidence>
<keyword evidence="1" id="KW-0472">Membrane</keyword>